<keyword evidence="3" id="KW-1185">Reference proteome</keyword>
<dbReference type="AlphaFoldDB" id="A0A8J3TYB5"/>
<dbReference type="EMBL" id="BOOO01000058">
    <property type="protein sequence ID" value="GII34781.1"/>
    <property type="molecule type" value="Genomic_DNA"/>
</dbReference>
<feature type="region of interest" description="Disordered" evidence="1">
    <location>
        <begin position="1"/>
        <end position="28"/>
    </location>
</feature>
<sequence length="74" mass="8274">MSMLPTMKKDGAQTRTRSTHIAKNEPREAHLEAALANRSNADRWRLTSDGIVGVEPSAMDAEADDLSRWDLHGW</sequence>
<evidence type="ECO:0000313" key="2">
    <source>
        <dbReference type="EMBL" id="GII34781.1"/>
    </source>
</evidence>
<accession>A0A8J3TYB5</accession>
<proteinExistence type="predicted"/>
<reference evidence="2 3" key="1">
    <citation type="submission" date="2021-01" db="EMBL/GenBank/DDBJ databases">
        <title>Whole genome shotgun sequence of Planotetraspora mira NBRC 15435.</title>
        <authorList>
            <person name="Komaki H."/>
            <person name="Tamura T."/>
        </authorList>
    </citation>
    <scope>NUCLEOTIDE SEQUENCE [LARGE SCALE GENOMIC DNA]</scope>
    <source>
        <strain evidence="2 3">NBRC 15435</strain>
    </source>
</reference>
<comment type="caution">
    <text evidence="2">The sequence shown here is derived from an EMBL/GenBank/DDBJ whole genome shotgun (WGS) entry which is preliminary data.</text>
</comment>
<evidence type="ECO:0000313" key="3">
    <source>
        <dbReference type="Proteomes" id="UP000650628"/>
    </source>
</evidence>
<gene>
    <name evidence="2" type="ORF">Pmi06nite_82230</name>
</gene>
<protein>
    <submittedName>
        <fullName evidence="2">Uncharacterized protein</fullName>
    </submittedName>
</protein>
<dbReference type="Proteomes" id="UP000650628">
    <property type="component" value="Unassembled WGS sequence"/>
</dbReference>
<name>A0A8J3TYB5_9ACTN</name>
<evidence type="ECO:0000256" key="1">
    <source>
        <dbReference type="SAM" id="MobiDB-lite"/>
    </source>
</evidence>
<organism evidence="2 3">
    <name type="scientific">Planotetraspora mira</name>
    <dbReference type="NCBI Taxonomy" id="58121"/>
    <lineage>
        <taxon>Bacteria</taxon>
        <taxon>Bacillati</taxon>
        <taxon>Actinomycetota</taxon>
        <taxon>Actinomycetes</taxon>
        <taxon>Streptosporangiales</taxon>
        <taxon>Streptosporangiaceae</taxon>
        <taxon>Planotetraspora</taxon>
    </lineage>
</organism>